<evidence type="ECO:0000313" key="1">
    <source>
        <dbReference type="EMBL" id="EGU73195.1"/>
    </source>
</evidence>
<comment type="caution">
    <text evidence="1">The sequence shown here is derived from an EMBL/GenBank/DDBJ whole genome shotgun (WGS) entry which is preliminary data.</text>
</comment>
<sequence>MVWGEDYSIILWGSSRKTPEVFNPRVQTTSSLSSRKGAL</sequence>
<gene>
    <name evidence="1" type="ORF">FOXB_16296</name>
</gene>
<protein>
    <submittedName>
        <fullName evidence="1">Uncharacterized protein</fullName>
    </submittedName>
</protein>
<reference evidence="1" key="1">
    <citation type="journal article" date="2012" name="Mol. Plant Microbe Interact.">
        <title>A highly conserved effector in Fusarium oxysporum is required for full virulence on Arabidopsis.</title>
        <authorList>
            <person name="Thatcher L.F."/>
            <person name="Gardiner D.M."/>
            <person name="Kazan K."/>
            <person name="Manners J."/>
        </authorList>
    </citation>
    <scope>NUCLEOTIDE SEQUENCE [LARGE SCALE GENOMIC DNA]</scope>
    <source>
        <strain evidence="1">Fo5176</strain>
    </source>
</reference>
<name>F9GCB3_FUSOF</name>
<organism evidence="1">
    <name type="scientific">Fusarium oxysporum (strain Fo5176)</name>
    <name type="common">Fusarium vascular wilt</name>
    <dbReference type="NCBI Taxonomy" id="660025"/>
    <lineage>
        <taxon>Eukaryota</taxon>
        <taxon>Fungi</taxon>
        <taxon>Dikarya</taxon>
        <taxon>Ascomycota</taxon>
        <taxon>Pezizomycotina</taxon>
        <taxon>Sordariomycetes</taxon>
        <taxon>Hypocreomycetidae</taxon>
        <taxon>Hypocreales</taxon>
        <taxon>Nectriaceae</taxon>
        <taxon>Fusarium</taxon>
        <taxon>Fusarium oxysporum species complex</taxon>
    </lineage>
</organism>
<accession>F9GCB3</accession>
<dbReference type="EMBL" id="AFQF01004920">
    <property type="protein sequence ID" value="EGU73195.1"/>
    <property type="molecule type" value="Genomic_DNA"/>
</dbReference>
<proteinExistence type="predicted"/>
<dbReference type="AlphaFoldDB" id="F9GCB3"/>